<accession>A0AAV4TXV7</accession>
<gene>
    <name evidence="2" type="ORF">CEXT_297911</name>
</gene>
<feature type="region of interest" description="Disordered" evidence="1">
    <location>
        <begin position="80"/>
        <end position="104"/>
    </location>
</feature>
<protein>
    <submittedName>
        <fullName evidence="2">Uncharacterized protein</fullName>
    </submittedName>
</protein>
<evidence type="ECO:0000313" key="2">
    <source>
        <dbReference type="EMBL" id="GIY49966.1"/>
    </source>
</evidence>
<dbReference type="Proteomes" id="UP001054945">
    <property type="component" value="Unassembled WGS sequence"/>
</dbReference>
<organism evidence="2 3">
    <name type="scientific">Caerostris extrusa</name>
    <name type="common">Bark spider</name>
    <name type="synonym">Caerostris bankana</name>
    <dbReference type="NCBI Taxonomy" id="172846"/>
    <lineage>
        <taxon>Eukaryota</taxon>
        <taxon>Metazoa</taxon>
        <taxon>Ecdysozoa</taxon>
        <taxon>Arthropoda</taxon>
        <taxon>Chelicerata</taxon>
        <taxon>Arachnida</taxon>
        <taxon>Araneae</taxon>
        <taxon>Araneomorphae</taxon>
        <taxon>Entelegynae</taxon>
        <taxon>Araneoidea</taxon>
        <taxon>Araneidae</taxon>
        <taxon>Caerostris</taxon>
    </lineage>
</organism>
<dbReference type="AlphaFoldDB" id="A0AAV4TXV7"/>
<evidence type="ECO:0000256" key="1">
    <source>
        <dbReference type="SAM" id="MobiDB-lite"/>
    </source>
</evidence>
<comment type="caution">
    <text evidence="2">The sequence shown here is derived from an EMBL/GenBank/DDBJ whole genome shotgun (WGS) entry which is preliminary data.</text>
</comment>
<feature type="compositionally biased region" description="Basic and acidic residues" evidence="1">
    <location>
        <begin position="80"/>
        <end position="94"/>
    </location>
</feature>
<dbReference type="EMBL" id="BPLR01011916">
    <property type="protein sequence ID" value="GIY49966.1"/>
    <property type="molecule type" value="Genomic_DNA"/>
</dbReference>
<sequence length="104" mass="11753">MSSSEFQIWHTQSERVEAPDSHLGFRNLFPGRLVYRGGEAGRLPERTPTGQGGGCPTPLLGPSCPQSNLRVAQRAVEFADMRPQRQRKQTDLHPRNCHQKNFLE</sequence>
<keyword evidence="3" id="KW-1185">Reference proteome</keyword>
<name>A0AAV4TXV7_CAEEX</name>
<evidence type="ECO:0000313" key="3">
    <source>
        <dbReference type="Proteomes" id="UP001054945"/>
    </source>
</evidence>
<proteinExistence type="predicted"/>
<feature type="region of interest" description="Disordered" evidence="1">
    <location>
        <begin position="39"/>
        <end position="61"/>
    </location>
</feature>
<reference evidence="2 3" key="1">
    <citation type="submission" date="2021-06" db="EMBL/GenBank/DDBJ databases">
        <title>Caerostris extrusa draft genome.</title>
        <authorList>
            <person name="Kono N."/>
            <person name="Arakawa K."/>
        </authorList>
    </citation>
    <scope>NUCLEOTIDE SEQUENCE [LARGE SCALE GENOMIC DNA]</scope>
</reference>